<protein>
    <recommendedName>
        <fullName evidence="2">Integrase catalytic domain-containing protein</fullName>
    </recommendedName>
</protein>
<evidence type="ECO:0000256" key="1">
    <source>
        <dbReference type="SAM" id="MobiDB-lite"/>
    </source>
</evidence>
<dbReference type="PANTHER" id="PTHR35046:SF26">
    <property type="entry name" value="RNA-DIRECTED DNA POLYMERASE"/>
    <property type="match status" value="1"/>
</dbReference>
<evidence type="ECO:0000259" key="2">
    <source>
        <dbReference type="PROSITE" id="PS50994"/>
    </source>
</evidence>
<dbReference type="InterPro" id="IPR012337">
    <property type="entry name" value="RNaseH-like_sf"/>
</dbReference>
<dbReference type="InterPro" id="IPR036397">
    <property type="entry name" value="RNaseH_sf"/>
</dbReference>
<evidence type="ECO:0000313" key="3">
    <source>
        <dbReference type="EMBL" id="WOG81676.1"/>
    </source>
</evidence>
<gene>
    <name evidence="3" type="ORF">DCAR_0100827</name>
</gene>
<dbReference type="InterPro" id="IPR001584">
    <property type="entry name" value="Integrase_cat-core"/>
</dbReference>
<feature type="region of interest" description="Disordered" evidence="1">
    <location>
        <begin position="250"/>
        <end position="272"/>
    </location>
</feature>
<dbReference type="PROSITE" id="PS50994">
    <property type="entry name" value="INTEGRASE"/>
    <property type="match status" value="1"/>
</dbReference>
<dbReference type="PANTHER" id="PTHR35046">
    <property type="entry name" value="ZINC KNUCKLE (CCHC-TYPE) FAMILY PROTEIN"/>
    <property type="match status" value="1"/>
</dbReference>
<feature type="domain" description="Integrase catalytic" evidence="2">
    <location>
        <begin position="1"/>
        <end position="125"/>
    </location>
</feature>
<organism evidence="3 4">
    <name type="scientific">Daucus carota subsp. sativus</name>
    <name type="common">Carrot</name>
    <dbReference type="NCBI Taxonomy" id="79200"/>
    <lineage>
        <taxon>Eukaryota</taxon>
        <taxon>Viridiplantae</taxon>
        <taxon>Streptophyta</taxon>
        <taxon>Embryophyta</taxon>
        <taxon>Tracheophyta</taxon>
        <taxon>Spermatophyta</taxon>
        <taxon>Magnoliopsida</taxon>
        <taxon>eudicotyledons</taxon>
        <taxon>Gunneridae</taxon>
        <taxon>Pentapetalae</taxon>
        <taxon>asterids</taxon>
        <taxon>campanulids</taxon>
        <taxon>Apiales</taxon>
        <taxon>Apiaceae</taxon>
        <taxon>Apioideae</taxon>
        <taxon>Scandiceae</taxon>
        <taxon>Daucinae</taxon>
        <taxon>Daucus</taxon>
        <taxon>Daucus sect. Daucus</taxon>
    </lineage>
</organism>
<evidence type="ECO:0000313" key="4">
    <source>
        <dbReference type="Proteomes" id="UP000077755"/>
    </source>
</evidence>
<dbReference type="GO" id="GO:0003676">
    <property type="term" value="F:nucleic acid binding"/>
    <property type="evidence" value="ECO:0007669"/>
    <property type="project" value="InterPro"/>
</dbReference>
<reference evidence="3" key="2">
    <citation type="submission" date="2022-03" db="EMBL/GenBank/DDBJ databases">
        <title>Draft title - Genomic analysis of global carrot germplasm unveils the trajectory of domestication and the origin of high carotenoid orange carrot.</title>
        <authorList>
            <person name="Iorizzo M."/>
            <person name="Ellison S."/>
            <person name="Senalik D."/>
            <person name="Macko-Podgorni A."/>
            <person name="Grzebelus D."/>
            <person name="Bostan H."/>
            <person name="Rolling W."/>
            <person name="Curaba J."/>
            <person name="Simon P."/>
        </authorList>
    </citation>
    <scope>NUCLEOTIDE SEQUENCE</scope>
    <source>
        <tissue evidence="3">Leaf</tissue>
    </source>
</reference>
<dbReference type="EMBL" id="CP093343">
    <property type="protein sequence ID" value="WOG81676.1"/>
    <property type="molecule type" value="Genomic_DNA"/>
</dbReference>
<reference evidence="3" key="1">
    <citation type="journal article" date="2016" name="Nat. Genet.">
        <title>A high-quality carrot genome assembly provides new insights into carotenoid accumulation and asterid genome evolution.</title>
        <authorList>
            <person name="Iorizzo M."/>
            <person name="Ellison S."/>
            <person name="Senalik D."/>
            <person name="Zeng P."/>
            <person name="Satapoomin P."/>
            <person name="Huang J."/>
            <person name="Bowman M."/>
            <person name="Iovene M."/>
            <person name="Sanseverino W."/>
            <person name="Cavagnaro P."/>
            <person name="Yildiz M."/>
            <person name="Macko-Podgorni A."/>
            <person name="Moranska E."/>
            <person name="Grzebelus E."/>
            <person name="Grzebelus D."/>
            <person name="Ashrafi H."/>
            <person name="Zheng Z."/>
            <person name="Cheng S."/>
            <person name="Spooner D."/>
            <person name="Van Deynze A."/>
            <person name="Simon P."/>
        </authorList>
    </citation>
    <scope>NUCLEOTIDE SEQUENCE</scope>
    <source>
        <tissue evidence="3">Leaf</tissue>
    </source>
</reference>
<accession>A0AAF1AIQ4</accession>
<dbReference type="Gene3D" id="3.30.420.10">
    <property type="entry name" value="Ribonuclease H-like superfamily/Ribonuclease H"/>
    <property type="match status" value="1"/>
</dbReference>
<proteinExistence type="predicted"/>
<keyword evidence="4" id="KW-1185">Reference proteome</keyword>
<dbReference type="GO" id="GO:0015074">
    <property type="term" value="P:DNA integration"/>
    <property type="evidence" value="ECO:0007669"/>
    <property type="project" value="InterPro"/>
</dbReference>
<dbReference type="Pfam" id="PF24626">
    <property type="entry name" value="SH3_Tf2-1"/>
    <property type="match status" value="1"/>
</dbReference>
<dbReference type="SUPFAM" id="SSF53098">
    <property type="entry name" value="Ribonuclease H-like"/>
    <property type="match status" value="1"/>
</dbReference>
<dbReference type="Proteomes" id="UP000077755">
    <property type="component" value="Chromosome 1"/>
</dbReference>
<name>A0AAF1AIQ4_DAUCS</name>
<dbReference type="InterPro" id="IPR056924">
    <property type="entry name" value="SH3_Tf2-1"/>
</dbReference>
<dbReference type="AlphaFoldDB" id="A0AAF1AIQ4"/>
<sequence length="272" mass="30938">MAHFVPCSKTLDASNVADLYFREIVKLYGVPKTITSDRDTNFTGHFWRTLWKKLGTHLQFSSSHHPQTDGQTEVVNRSLGNLLRSLVGNNPRQWDLTLAQAEFAYNRSTSQTTGKSPFEVVYGQNPSSPLDLAPLPATNNFSGDAVDRADHIKKLHEQVRLKIVKQNEKYKKQANKFRKPAVYKEGDLVWIHQRKERFPRGRPGKLSPRADGPFKVLQRIGENAYKIELPGNYGVSAMFNVSDLSRYIDENNKDSRTSPFQPGENDAEKSEF</sequence>